<reference evidence="1" key="1">
    <citation type="submission" date="2024-01" db="EMBL/GenBank/DDBJ databases">
        <title>Genome sequence of Mycoplasma ciconiae type strain DSM 25251.</title>
        <authorList>
            <person name="Spergser J."/>
        </authorList>
    </citation>
    <scope>NUCLEOTIDE SEQUENCE [LARGE SCALE GENOMIC DNA]</scope>
    <source>
        <strain evidence="1">DSM 25251</strain>
    </source>
</reference>
<evidence type="ECO:0000313" key="1">
    <source>
        <dbReference type="EMBL" id="MEE3928201.1"/>
    </source>
</evidence>
<organism evidence="1 2">
    <name type="scientific">Mycoplasmopsis ciconiae</name>
    <dbReference type="NCBI Taxonomy" id="561067"/>
    <lineage>
        <taxon>Bacteria</taxon>
        <taxon>Bacillati</taxon>
        <taxon>Mycoplasmatota</taxon>
        <taxon>Mycoplasmoidales</taxon>
        <taxon>Metamycoplasmataceae</taxon>
        <taxon>Mycoplasmopsis</taxon>
    </lineage>
</organism>
<keyword evidence="2" id="KW-1185">Reference proteome</keyword>
<gene>
    <name evidence="1" type="ORF">V2E24_01240</name>
</gene>
<proteinExistence type="predicted"/>
<name>A0ABU7MMB8_9BACT</name>
<evidence type="ECO:0000313" key="2">
    <source>
        <dbReference type="Proteomes" id="UP001344817"/>
    </source>
</evidence>
<protein>
    <submittedName>
        <fullName evidence="1">Uncharacterized protein</fullName>
    </submittedName>
</protein>
<dbReference type="Proteomes" id="UP001344817">
    <property type="component" value="Unassembled WGS sequence"/>
</dbReference>
<comment type="caution">
    <text evidence="1">The sequence shown here is derived from an EMBL/GenBank/DDBJ whole genome shotgun (WGS) entry which is preliminary data.</text>
</comment>
<accession>A0ABU7MMB8</accession>
<sequence length="147" mass="17317">MKKENKIRVLEIINVSQKLAKYVERSDIDNKIVIVSSDEDYYYFTFTFSKLSSDSTKDTLKIWTNDLKNNSYFIDINNVYRIKKNSIIEFVSDDLENEEISDTSQIEIVESLINLLSNDKLNINFFTLVKNIEKEMRFKGTANLRFT</sequence>
<dbReference type="RefSeq" id="WP_330500614.1">
    <property type="nucleotide sequence ID" value="NZ_JAZDWZ010000003.1"/>
</dbReference>
<dbReference type="EMBL" id="JAZDWZ010000003">
    <property type="protein sequence ID" value="MEE3928201.1"/>
    <property type="molecule type" value="Genomic_DNA"/>
</dbReference>